<dbReference type="PANTHER" id="PTHR48040">
    <property type="entry name" value="PLEIOTROPIC DRUG RESISTANCE PROTEIN 1-LIKE ISOFORM X1"/>
    <property type="match status" value="1"/>
</dbReference>
<dbReference type="AlphaFoldDB" id="A0ABC8S9E8"/>
<dbReference type="InterPro" id="IPR029481">
    <property type="entry name" value="ABC_trans_N"/>
</dbReference>
<gene>
    <name evidence="2" type="ORF">ILEXP_LOCUS21729</name>
</gene>
<protein>
    <recommendedName>
        <fullName evidence="1">Pleiotropic ABC efflux transporter N-terminal domain-containing protein</fullName>
    </recommendedName>
</protein>
<dbReference type="PANTHER" id="PTHR48040:SF60">
    <property type="entry name" value="ABC TRANSPORTER DOMAIN-CONTAINING PROTEIN"/>
    <property type="match status" value="1"/>
</dbReference>
<proteinExistence type="predicted"/>
<sequence length="196" mass="22019">MEAGLPGKDMRRSIRGNYQNRRMSFASPTWSWDSLSVQASFSIPGGEAFDRSSREYDEEELMWAAIERLPTFSGSRKGILRPVSKTGRVFHKEVDAANLGMQDKRLLMESTLKVVEDDNERFLQSIRDRIDRVGIDIPKIEVRFEHLAIEGDAYVGSRALPTLLNATLNVIEKHHEKHDLSAIPVQGNLGSGLGPI</sequence>
<comment type="caution">
    <text evidence="2">The sequence shown here is derived from an EMBL/GenBank/DDBJ whole genome shotgun (WGS) entry which is preliminary data.</text>
</comment>
<reference evidence="2 3" key="1">
    <citation type="submission" date="2024-02" db="EMBL/GenBank/DDBJ databases">
        <authorList>
            <person name="Vignale AGUSTIN F."/>
            <person name="Sosa J E."/>
            <person name="Modenutti C."/>
        </authorList>
    </citation>
    <scope>NUCLEOTIDE SEQUENCE [LARGE SCALE GENOMIC DNA]</scope>
</reference>
<evidence type="ECO:0000313" key="3">
    <source>
        <dbReference type="Proteomes" id="UP001642360"/>
    </source>
</evidence>
<dbReference type="EMBL" id="CAUOFW020002399">
    <property type="protein sequence ID" value="CAK9153460.1"/>
    <property type="molecule type" value="Genomic_DNA"/>
</dbReference>
<dbReference type="Pfam" id="PF14510">
    <property type="entry name" value="ABC_trans_N"/>
    <property type="match status" value="1"/>
</dbReference>
<keyword evidence="3" id="KW-1185">Reference proteome</keyword>
<feature type="domain" description="Pleiotropic ABC efflux transporter N-terminal" evidence="1">
    <location>
        <begin position="117"/>
        <end position="166"/>
    </location>
</feature>
<accession>A0ABC8S9E8</accession>
<dbReference type="Proteomes" id="UP001642360">
    <property type="component" value="Unassembled WGS sequence"/>
</dbReference>
<name>A0ABC8S9E8_9AQUA</name>
<evidence type="ECO:0000313" key="2">
    <source>
        <dbReference type="EMBL" id="CAK9153460.1"/>
    </source>
</evidence>
<evidence type="ECO:0000259" key="1">
    <source>
        <dbReference type="Pfam" id="PF14510"/>
    </source>
</evidence>
<organism evidence="2 3">
    <name type="scientific">Ilex paraguariensis</name>
    <name type="common">yerba mate</name>
    <dbReference type="NCBI Taxonomy" id="185542"/>
    <lineage>
        <taxon>Eukaryota</taxon>
        <taxon>Viridiplantae</taxon>
        <taxon>Streptophyta</taxon>
        <taxon>Embryophyta</taxon>
        <taxon>Tracheophyta</taxon>
        <taxon>Spermatophyta</taxon>
        <taxon>Magnoliopsida</taxon>
        <taxon>eudicotyledons</taxon>
        <taxon>Gunneridae</taxon>
        <taxon>Pentapetalae</taxon>
        <taxon>asterids</taxon>
        <taxon>campanulids</taxon>
        <taxon>Aquifoliales</taxon>
        <taxon>Aquifoliaceae</taxon>
        <taxon>Ilex</taxon>
    </lineage>
</organism>